<dbReference type="Pfam" id="PF02518">
    <property type="entry name" value="HATPase_c"/>
    <property type="match status" value="1"/>
</dbReference>
<evidence type="ECO:0000259" key="5">
    <source>
        <dbReference type="PROSITE" id="PS50109"/>
    </source>
</evidence>
<keyword evidence="3" id="KW-0597">Phosphoprotein</keyword>
<dbReference type="SUPFAM" id="SSF47384">
    <property type="entry name" value="Homodimeric domain of signal transducing histidine kinase"/>
    <property type="match status" value="1"/>
</dbReference>
<dbReference type="PANTHER" id="PTHR43547:SF2">
    <property type="entry name" value="HYBRID SIGNAL TRANSDUCTION HISTIDINE KINASE C"/>
    <property type="match status" value="1"/>
</dbReference>
<dbReference type="CDD" id="cd00075">
    <property type="entry name" value="HATPase"/>
    <property type="match status" value="1"/>
</dbReference>
<dbReference type="PRINTS" id="PR00344">
    <property type="entry name" value="BCTRLSENSOR"/>
</dbReference>
<dbReference type="InterPro" id="IPR036097">
    <property type="entry name" value="HisK_dim/P_sf"/>
</dbReference>
<dbReference type="PANTHER" id="PTHR43547">
    <property type="entry name" value="TWO-COMPONENT HISTIDINE KINASE"/>
    <property type="match status" value="1"/>
</dbReference>
<sequence>MMYSRISQFVLHFWTGIINMGIEPELPLIECRRVRLLNVLVFIAIPPVMIYPFINWMQGRYFLVGLNIVNLASLLLVLLLHKKRKYMAARYTRIGCSIFVYTVSGLCFHTGAEYFLLNTLILTIIVFDNKWVIAGISLLIITAAALALTHPVPMYPIGPVRAGRIGSNIVLSLLFTVLALYFFKSIQQDYQQEIEKQKQALFLMNQDKEKLFSIIAHDIRSPLASLEALMSQFQDGFLSGPELNEASVVIRNRVSGLNRTMDNLLRWSMLGMRGIKTHAQHFLILPVLEEVIQLFNTVAGQKHIQMELQVPDELAVYADQDQVAVILRNLVSNALKFSYEGGNIVITAAQKDDQVLLRIADRGMGMDEQRTSALFAGLQQPGYGTYGERGTGLGLLLCKEFALLNKGTIEAESREGRGTVFTLTLQKGDY</sequence>
<proteinExistence type="predicted"/>
<evidence type="ECO:0000256" key="4">
    <source>
        <dbReference type="SAM" id="Phobius"/>
    </source>
</evidence>
<dbReference type="InterPro" id="IPR036890">
    <property type="entry name" value="HATPase_C_sf"/>
</dbReference>
<dbReference type="OrthoDB" id="9810447at2"/>
<evidence type="ECO:0000256" key="3">
    <source>
        <dbReference type="ARBA" id="ARBA00022553"/>
    </source>
</evidence>
<dbReference type="EMBL" id="CP015772">
    <property type="protein sequence ID" value="ANH79975.1"/>
    <property type="molecule type" value="Genomic_DNA"/>
</dbReference>
<comment type="catalytic activity">
    <reaction evidence="1">
        <text>ATP + protein L-histidine = ADP + protein N-phospho-L-histidine.</text>
        <dbReference type="EC" id="2.7.13.3"/>
    </reaction>
</comment>
<dbReference type="SMART" id="SM00388">
    <property type="entry name" value="HisKA"/>
    <property type="match status" value="1"/>
</dbReference>
<dbReference type="Gene3D" id="1.10.287.130">
    <property type="match status" value="1"/>
</dbReference>
<feature type="transmembrane region" description="Helical" evidence="4">
    <location>
        <begin position="91"/>
        <end position="111"/>
    </location>
</feature>
<dbReference type="EC" id="2.7.13.3" evidence="2"/>
<accession>A0A1A9HY27</accession>
<dbReference type="STRING" id="1176587.A8C56_02390"/>
<keyword evidence="4" id="KW-0812">Transmembrane</keyword>
<evidence type="ECO:0000313" key="6">
    <source>
        <dbReference type="EMBL" id="ANH79975.1"/>
    </source>
</evidence>
<dbReference type="SUPFAM" id="SSF55874">
    <property type="entry name" value="ATPase domain of HSP90 chaperone/DNA topoisomerase II/histidine kinase"/>
    <property type="match status" value="1"/>
</dbReference>
<keyword evidence="4" id="KW-0472">Membrane</keyword>
<evidence type="ECO:0000313" key="7">
    <source>
        <dbReference type="Proteomes" id="UP000077667"/>
    </source>
</evidence>
<dbReference type="KEGG" id="nia:A8C56_02390"/>
<dbReference type="SMART" id="SM00387">
    <property type="entry name" value="HATPase_c"/>
    <property type="match status" value="1"/>
</dbReference>
<name>A0A1A9HY27_9BACT</name>
<dbReference type="InterPro" id="IPR003661">
    <property type="entry name" value="HisK_dim/P_dom"/>
</dbReference>
<keyword evidence="4" id="KW-1133">Transmembrane helix</keyword>
<feature type="domain" description="Histidine kinase" evidence="5">
    <location>
        <begin position="214"/>
        <end position="429"/>
    </location>
</feature>
<feature type="transmembrane region" description="Helical" evidence="4">
    <location>
        <begin position="131"/>
        <end position="153"/>
    </location>
</feature>
<dbReference type="RefSeq" id="WP_067751532.1">
    <property type="nucleotide sequence ID" value="NZ_CP015772.1"/>
</dbReference>
<feature type="transmembrane region" description="Helical" evidence="4">
    <location>
        <begin position="60"/>
        <end position="79"/>
    </location>
</feature>
<dbReference type="InterPro" id="IPR005467">
    <property type="entry name" value="His_kinase_dom"/>
</dbReference>
<feature type="transmembrane region" description="Helical" evidence="4">
    <location>
        <begin position="34"/>
        <end position="54"/>
    </location>
</feature>
<dbReference type="InterPro" id="IPR003594">
    <property type="entry name" value="HATPase_dom"/>
</dbReference>
<evidence type="ECO:0000256" key="2">
    <source>
        <dbReference type="ARBA" id="ARBA00012438"/>
    </source>
</evidence>
<dbReference type="Proteomes" id="UP000077667">
    <property type="component" value="Chromosome"/>
</dbReference>
<dbReference type="CDD" id="cd00082">
    <property type="entry name" value="HisKA"/>
    <property type="match status" value="1"/>
</dbReference>
<dbReference type="InterPro" id="IPR004358">
    <property type="entry name" value="Sig_transdc_His_kin-like_C"/>
</dbReference>
<dbReference type="AlphaFoldDB" id="A0A1A9HY27"/>
<organism evidence="6 7">
    <name type="scientific">Niabella ginsenosidivorans</name>
    <dbReference type="NCBI Taxonomy" id="1176587"/>
    <lineage>
        <taxon>Bacteria</taxon>
        <taxon>Pseudomonadati</taxon>
        <taxon>Bacteroidota</taxon>
        <taxon>Chitinophagia</taxon>
        <taxon>Chitinophagales</taxon>
        <taxon>Chitinophagaceae</taxon>
        <taxon>Niabella</taxon>
    </lineage>
</organism>
<evidence type="ECO:0000256" key="1">
    <source>
        <dbReference type="ARBA" id="ARBA00000085"/>
    </source>
</evidence>
<dbReference type="GO" id="GO:0000155">
    <property type="term" value="F:phosphorelay sensor kinase activity"/>
    <property type="evidence" value="ECO:0007669"/>
    <property type="project" value="InterPro"/>
</dbReference>
<protein>
    <recommendedName>
        <fullName evidence="2">histidine kinase</fullName>
        <ecNumber evidence="2">2.7.13.3</ecNumber>
    </recommendedName>
</protein>
<gene>
    <name evidence="6" type="ORF">A8C56_02390</name>
</gene>
<feature type="transmembrane region" description="Helical" evidence="4">
    <location>
        <begin position="165"/>
        <end position="183"/>
    </location>
</feature>
<dbReference type="PROSITE" id="PS50109">
    <property type="entry name" value="HIS_KIN"/>
    <property type="match status" value="1"/>
</dbReference>
<keyword evidence="7" id="KW-1185">Reference proteome</keyword>
<reference evidence="6 7" key="1">
    <citation type="submission" date="2016-05" db="EMBL/GenBank/DDBJ databases">
        <title>Niabella ginsenosidivorans BS26 whole genome sequencing.</title>
        <authorList>
            <person name="Im W.T."/>
            <person name="Siddiqi M.Z."/>
        </authorList>
    </citation>
    <scope>NUCLEOTIDE SEQUENCE [LARGE SCALE GENOMIC DNA]</scope>
    <source>
        <strain evidence="6 7">BS26</strain>
    </source>
</reference>
<dbReference type="Gene3D" id="3.30.565.10">
    <property type="entry name" value="Histidine kinase-like ATPase, C-terminal domain"/>
    <property type="match status" value="1"/>
</dbReference>